<name>A0AAV2W1K6_9BIFI</name>
<evidence type="ECO:0000256" key="5">
    <source>
        <dbReference type="ARBA" id="ARBA00022962"/>
    </source>
</evidence>
<comment type="subcellular location">
    <subcellularLocation>
        <location evidence="11">Cytoplasm</location>
    </subcellularLocation>
</comment>
<keyword evidence="4 11" id="KW-0378">Hydrolase</keyword>
<evidence type="ECO:0000256" key="12">
    <source>
        <dbReference type="PIRSR" id="PIRSR000495-1"/>
    </source>
</evidence>
<proteinExistence type="inferred from homology"/>
<dbReference type="CDD" id="cd01748">
    <property type="entry name" value="GATase1_IGP_Synthase"/>
    <property type="match status" value="1"/>
</dbReference>
<sequence length="228" mass="24945">MTECTGHREESEIMKSVVVFDYGFGNVRSMMRALANQDLDVTLTSDYRKALEADGLVVPGVGAFGACMQGLRKVNGDNVIYDRLRAGRPVLGVCVGEQIMFTRGTEHDLDTPGLQLIDGEVSRLDADVVPHMGWDTVDAPEGSVLLNGVEGERFYFVHSYAAFTAAPADLTQFDIDLGDAEQKVAFCDYSRSHFVASYERGPLFATQFHPEKSAQAGARLLTNWAAIL</sequence>
<gene>
    <name evidence="11" type="primary">hisH</name>
    <name evidence="14" type="ORF">BANIM336_00060</name>
</gene>
<protein>
    <recommendedName>
        <fullName evidence="11">Imidazole glycerol phosphate synthase subunit HisH</fullName>
        <ecNumber evidence="11">4.3.2.10</ecNumber>
    </recommendedName>
    <alternativeName>
        <fullName evidence="11">IGP synthase glutaminase subunit</fullName>
        <ecNumber evidence="11">3.5.1.2</ecNumber>
    </alternativeName>
    <alternativeName>
        <fullName evidence="11">IGP synthase subunit HisH</fullName>
    </alternativeName>
    <alternativeName>
        <fullName evidence="11">ImGP synthase subunit HisH</fullName>
        <shortName evidence="11">IGPS subunit HisH</shortName>
    </alternativeName>
</protein>
<dbReference type="GO" id="GO:0016829">
    <property type="term" value="F:lyase activity"/>
    <property type="evidence" value="ECO:0007669"/>
    <property type="project" value="UniProtKB-KW"/>
</dbReference>
<evidence type="ECO:0000256" key="7">
    <source>
        <dbReference type="ARBA" id="ARBA00023239"/>
    </source>
</evidence>
<feature type="active site" evidence="11 12">
    <location>
        <position position="211"/>
    </location>
</feature>
<evidence type="ECO:0000256" key="6">
    <source>
        <dbReference type="ARBA" id="ARBA00023102"/>
    </source>
</evidence>
<evidence type="ECO:0000313" key="14">
    <source>
        <dbReference type="EMBL" id="CDI66762.1"/>
    </source>
</evidence>
<evidence type="ECO:0000256" key="2">
    <source>
        <dbReference type="ARBA" id="ARBA00011152"/>
    </source>
</evidence>
<dbReference type="PIRSF" id="PIRSF000495">
    <property type="entry name" value="Amidotransf_hisH"/>
    <property type="match status" value="1"/>
</dbReference>
<dbReference type="Proteomes" id="UP000035645">
    <property type="component" value="Unassembled WGS sequence"/>
</dbReference>
<keyword evidence="14" id="KW-0328">Glycosyltransferase</keyword>
<organism evidence="14 15">
    <name type="scientific">Bifidobacterium animalis subsp. animalis IM386</name>
    <dbReference type="NCBI Taxonomy" id="1402194"/>
    <lineage>
        <taxon>Bacteria</taxon>
        <taxon>Bacillati</taxon>
        <taxon>Actinomycetota</taxon>
        <taxon>Actinomycetes</taxon>
        <taxon>Bifidobacteriales</taxon>
        <taxon>Bifidobacteriaceae</taxon>
        <taxon>Bifidobacterium</taxon>
    </lineage>
</organism>
<dbReference type="SUPFAM" id="SSF52317">
    <property type="entry name" value="Class I glutamine amidotransferase-like"/>
    <property type="match status" value="1"/>
</dbReference>
<comment type="catalytic activity">
    <reaction evidence="10 11">
        <text>L-glutamine + H2O = L-glutamate + NH4(+)</text>
        <dbReference type="Rhea" id="RHEA:15889"/>
        <dbReference type="ChEBI" id="CHEBI:15377"/>
        <dbReference type="ChEBI" id="CHEBI:28938"/>
        <dbReference type="ChEBI" id="CHEBI:29985"/>
        <dbReference type="ChEBI" id="CHEBI:58359"/>
        <dbReference type="EC" id="3.5.1.2"/>
    </reaction>
</comment>
<reference evidence="14 15" key="2">
    <citation type="submission" date="2015-01" db="EMBL/GenBank/DDBJ databases">
        <title>Genome sequence of a Bifidobacterium animalis strain.</title>
        <authorList>
            <person name="Bogovic-Matijasic B."/>
            <person name="Hacin B."/>
            <person name="Citar M."/>
            <person name="Svigelj K."/>
            <person name="Stempelj M."/>
            <person name="Rogelj I."/>
        </authorList>
    </citation>
    <scope>NUCLEOTIDE SEQUENCE [LARGE SCALE GENOMIC DNA]</scope>
    <source>
        <strain evidence="14 15">IM386</strain>
    </source>
</reference>
<feature type="active site" evidence="11 12">
    <location>
        <position position="209"/>
    </location>
</feature>
<dbReference type="Gene3D" id="3.40.50.880">
    <property type="match status" value="1"/>
</dbReference>
<keyword evidence="5 11" id="KW-0315">Glutamine amidotransferase</keyword>
<accession>A0AAV2W1K6</accession>
<comment type="subunit">
    <text evidence="2 11">Heterodimer of HisH and HisF.</text>
</comment>
<dbReference type="EC" id="4.3.2.10" evidence="11"/>
<dbReference type="InterPro" id="IPR010139">
    <property type="entry name" value="Imidazole-glycPsynth_HisH"/>
</dbReference>
<comment type="catalytic activity">
    <reaction evidence="9 11">
        <text>5-[(5-phospho-1-deoxy-D-ribulos-1-ylimino)methylamino]-1-(5-phospho-beta-D-ribosyl)imidazole-4-carboxamide + L-glutamine = D-erythro-1-(imidazol-4-yl)glycerol 3-phosphate + 5-amino-1-(5-phospho-beta-D-ribosyl)imidazole-4-carboxamide + L-glutamate + H(+)</text>
        <dbReference type="Rhea" id="RHEA:24793"/>
        <dbReference type="ChEBI" id="CHEBI:15378"/>
        <dbReference type="ChEBI" id="CHEBI:29985"/>
        <dbReference type="ChEBI" id="CHEBI:58278"/>
        <dbReference type="ChEBI" id="CHEBI:58359"/>
        <dbReference type="ChEBI" id="CHEBI:58475"/>
        <dbReference type="ChEBI" id="CHEBI:58525"/>
        <dbReference type="EC" id="4.3.2.10"/>
    </reaction>
</comment>
<evidence type="ECO:0000256" key="8">
    <source>
        <dbReference type="ARBA" id="ARBA00025299"/>
    </source>
</evidence>
<keyword evidence="14" id="KW-0808">Transferase</keyword>
<evidence type="ECO:0000256" key="10">
    <source>
        <dbReference type="ARBA" id="ARBA00049534"/>
    </source>
</evidence>
<dbReference type="GO" id="GO:0000107">
    <property type="term" value="F:imidazoleglycerol-phosphate synthase activity"/>
    <property type="evidence" value="ECO:0007669"/>
    <property type="project" value="UniProtKB-UniRule"/>
</dbReference>
<dbReference type="AlphaFoldDB" id="A0AAV2W1K6"/>
<dbReference type="NCBIfam" id="TIGR01855">
    <property type="entry name" value="IMP_synth_hisH"/>
    <property type="match status" value="1"/>
</dbReference>
<keyword evidence="7 11" id="KW-0456">Lyase</keyword>
<feature type="domain" description="Glutamine amidotransferase" evidence="13">
    <location>
        <begin position="18"/>
        <end position="223"/>
    </location>
</feature>
<dbReference type="Pfam" id="PF00117">
    <property type="entry name" value="GATase"/>
    <property type="match status" value="1"/>
</dbReference>
<dbReference type="GO" id="GO:0005737">
    <property type="term" value="C:cytoplasm"/>
    <property type="evidence" value="ECO:0007669"/>
    <property type="project" value="UniProtKB-SubCell"/>
</dbReference>
<dbReference type="EMBL" id="CBUQ010000002">
    <property type="protein sequence ID" value="CDI66762.1"/>
    <property type="molecule type" value="Genomic_DNA"/>
</dbReference>
<evidence type="ECO:0000259" key="13">
    <source>
        <dbReference type="Pfam" id="PF00117"/>
    </source>
</evidence>
<keyword evidence="11" id="KW-0963">Cytoplasm</keyword>
<evidence type="ECO:0000256" key="9">
    <source>
        <dbReference type="ARBA" id="ARBA00047838"/>
    </source>
</evidence>
<dbReference type="EC" id="3.5.1.2" evidence="11"/>
<dbReference type="PANTHER" id="PTHR42701:SF1">
    <property type="entry name" value="IMIDAZOLE GLYCEROL PHOSPHATE SYNTHASE SUBUNIT HISH"/>
    <property type="match status" value="1"/>
</dbReference>
<evidence type="ECO:0000256" key="1">
    <source>
        <dbReference type="ARBA" id="ARBA00005091"/>
    </source>
</evidence>
<dbReference type="InterPro" id="IPR017926">
    <property type="entry name" value="GATASE"/>
</dbReference>
<feature type="active site" description="Nucleophile" evidence="11 12">
    <location>
        <position position="94"/>
    </location>
</feature>
<dbReference type="GO" id="GO:0004359">
    <property type="term" value="F:glutaminase activity"/>
    <property type="evidence" value="ECO:0007669"/>
    <property type="project" value="UniProtKB-EC"/>
</dbReference>
<dbReference type="GO" id="GO:0000105">
    <property type="term" value="P:L-histidine biosynthetic process"/>
    <property type="evidence" value="ECO:0007669"/>
    <property type="project" value="UniProtKB-UniRule"/>
</dbReference>
<comment type="pathway">
    <text evidence="1 11">Amino-acid biosynthesis; L-histidine biosynthesis; L-histidine from 5-phospho-alpha-D-ribose 1-diphosphate: step 5/9.</text>
</comment>
<keyword evidence="6 11" id="KW-0368">Histidine biosynthesis</keyword>
<dbReference type="InterPro" id="IPR029062">
    <property type="entry name" value="Class_I_gatase-like"/>
</dbReference>
<evidence type="ECO:0000256" key="11">
    <source>
        <dbReference type="HAMAP-Rule" id="MF_00278"/>
    </source>
</evidence>
<evidence type="ECO:0000256" key="4">
    <source>
        <dbReference type="ARBA" id="ARBA00022801"/>
    </source>
</evidence>
<comment type="caution">
    <text evidence="14">The sequence shown here is derived from an EMBL/GenBank/DDBJ whole genome shotgun (WGS) entry which is preliminary data.</text>
</comment>
<evidence type="ECO:0000313" key="15">
    <source>
        <dbReference type="Proteomes" id="UP000035645"/>
    </source>
</evidence>
<dbReference type="PROSITE" id="PS51273">
    <property type="entry name" value="GATASE_TYPE_1"/>
    <property type="match status" value="1"/>
</dbReference>
<dbReference type="HAMAP" id="MF_00278">
    <property type="entry name" value="HisH"/>
    <property type="match status" value="1"/>
</dbReference>
<dbReference type="PANTHER" id="PTHR42701">
    <property type="entry name" value="IMIDAZOLE GLYCEROL PHOSPHATE SYNTHASE SUBUNIT HISH"/>
    <property type="match status" value="1"/>
</dbReference>
<keyword evidence="3 11" id="KW-0028">Amino-acid biosynthesis</keyword>
<reference evidence="14 15" key="1">
    <citation type="submission" date="2013-10" db="EMBL/GenBank/DDBJ databases">
        <authorList>
            <person name="Manrique M."/>
        </authorList>
    </citation>
    <scope>NUCLEOTIDE SEQUENCE [LARGE SCALE GENOMIC DNA]</scope>
    <source>
        <strain evidence="14 15">IM386</strain>
    </source>
</reference>
<comment type="function">
    <text evidence="8 11">IGPS catalyzes the conversion of PRFAR and glutamine to IGP, AICAR and glutamate. The HisH subunit catalyzes the hydrolysis of glutamine to glutamate and ammonia as part of the synthesis of IGP and AICAR. The resulting ammonia molecule is channeled to the active site of HisF.</text>
</comment>
<evidence type="ECO:0000256" key="3">
    <source>
        <dbReference type="ARBA" id="ARBA00022605"/>
    </source>
</evidence>